<keyword evidence="3" id="KW-1185">Reference proteome</keyword>
<gene>
    <name evidence="2" type="ORF">CLV43_105160</name>
</gene>
<accession>A0A2T0T6Z7</accession>
<protein>
    <submittedName>
        <fullName evidence="2">Uncharacterized protein</fullName>
    </submittedName>
</protein>
<sequence>MRRAGSITDVSGLRKSVATKGPHGRARIPVLCNGRRGLFRPAGGSVVRMWRRAVGVVVAAVVLAACGRAVETGGGDVVQAVPGCGQRADGLTATGVLALTGRFPGSVERGGGTFAGTVTVTNNGQALKGDTSELADVVVVRDGKVVGAPLPKDLVAKPLDLPAGASADFPATGSLRECDGGEPLAAGSYQVFAVVSVNLGGQGVVAVGGPWSLDVT</sequence>
<name>A0A2T0T6Z7_9PSEU</name>
<evidence type="ECO:0000313" key="2">
    <source>
        <dbReference type="EMBL" id="PRY41402.1"/>
    </source>
</evidence>
<dbReference type="Proteomes" id="UP000239494">
    <property type="component" value="Unassembled WGS sequence"/>
</dbReference>
<organism evidence="2 3">
    <name type="scientific">Umezawaea tangerina</name>
    <dbReference type="NCBI Taxonomy" id="84725"/>
    <lineage>
        <taxon>Bacteria</taxon>
        <taxon>Bacillati</taxon>
        <taxon>Actinomycetota</taxon>
        <taxon>Actinomycetes</taxon>
        <taxon>Pseudonocardiales</taxon>
        <taxon>Pseudonocardiaceae</taxon>
        <taxon>Umezawaea</taxon>
    </lineage>
</organism>
<reference evidence="2 3" key="1">
    <citation type="submission" date="2018-03" db="EMBL/GenBank/DDBJ databases">
        <title>Genomic Encyclopedia of Archaeal and Bacterial Type Strains, Phase II (KMG-II): from individual species to whole genera.</title>
        <authorList>
            <person name="Goeker M."/>
        </authorList>
    </citation>
    <scope>NUCLEOTIDE SEQUENCE [LARGE SCALE GENOMIC DNA]</scope>
    <source>
        <strain evidence="2 3">DSM 44720</strain>
    </source>
</reference>
<dbReference type="AlphaFoldDB" id="A0A2T0T6Z7"/>
<evidence type="ECO:0000256" key="1">
    <source>
        <dbReference type="SAM" id="MobiDB-lite"/>
    </source>
</evidence>
<evidence type="ECO:0000313" key="3">
    <source>
        <dbReference type="Proteomes" id="UP000239494"/>
    </source>
</evidence>
<feature type="region of interest" description="Disordered" evidence="1">
    <location>
        <begin position="1"/>
        <end position="21"/>
    </location>
</feature>
<dbReference type="EMBL" id="PVTF01000005">
    <property type="protein sequence ID" value="PRY41402.1"/>
    <property type="molecule type" value="Genomic_DNA"/>
</dbReference>
<proteinExistence type="predicted"/>
<comment type="caution">
    <text evidence="2">The sequence shown here is derived from an EMBL/GenBank/DDBJ whole genome shotgun (WGS) entry which is preliminary data.</text>
</comment>